<sequence>MRGAIRLDAACQANPLFVLLLHEEQKLLRMIVRRFIIDQAMVLGAEEHQVRNILGEQRGPDRMTACAIGGVRHDMRNETEHFVFFARQQFTDEFAVAAAILTAPCRPCPERTLDLVVNFGLCHSIDPSK</sequence>
<proteinExistence type="predicted"/>
<dbReference type="Proteomes" id="UP000245698">
    <property type="component" value="Unassembled WGS sequence"/>
</dbReference>
<keyword evidence="2" id="KW-1185">Reference proteome</keyword>
<evidence type="ECO:0000313" key="2">
    <source>
        <dbReference type="Proteomes" id="UP000245698"/>
    </source>
</evidence>
<dbReference type="AlphaFoldDB" id="A0A2P9AWU3"/>
<protein>
    <submittedName>
        <fullName evidence="1">Uncharacterized protein</fullName>
    </submittedName>
</protein>
<name>A0A2P9AWU3_9HYPH</name>
<accession>A0A2P9AWU3</accession>
<evidence type="ECO:0000313" key="1">
    <source>
        <dbReference type="EMBL" id="SJM35582.1"/>
    </source>
</evidence>
<gene>
    <name evidence="1" type="ORF">BQ8482_800005</name>
</gene>
<organism evidence="1 2">
    <name type="scientific">Mesorhizobium delmotii</name>
    <dbReference type="NCBI Taxonomy" id="1631247"/>
    <lineage>
        <taxon>Bacteria</taxon>
        <taxon>Pseudomonadati</taxon>
        <taxon>Pseudomonadota</taxon>
        <taxon>Alphaproteobacteria</taxon>
        <taxon>Hyphomicrobiales</taxon>
        <taxon>Phyllobacteriaceae</taxon>
        <taxon>Mesorhizobium</taxon>
    </lineage>
</organism>
<dbReference type="EMBL" id="FUIG01000093">
    <property type="protein sequence ID" value="SJM35582.1"/>
    <property type="molecule type" value="Genomic_DNA"/>
</dbReference>
<reference evidence="2" key="1">
    <citation type="submission" date="2016-12" db="EMBL/GenBank/DDBJ databases">
        <authorList>
            <person name="Brunel B."/>
        </authorList>
    </citation>
    <scope>NUCLEOTIDE SEQUENCE [LARGE SCALE GENOMIC DNA]</scope>
</reference>